<name>A0ABS9WD73_9ACTN</name>
<dbReference type="InterPro" id="IPR041657">
    <property type="entry name" value="HTH_17"/>
</dbReference>
<dbReference type="NCBIfam" id="TIGR01764">
    <property type="entry name" value="excise"/>
    <property type="match status" value="1"/>
</dbReference>
<dbReference type="GO" id="GO:0003677">
    <property type="term" value="F:DNA binding"/>
    <property type="evidence" value="ECO:0007669"/>
    <property type="project" value="UniProtKB-KW"/>
</dbReference>
<evidence type="ECO:0000313" key="3">
    <source>
        <dbReference type="Proteomes" id="UP001430755"/>
    </source>
</evidence>
<dbReference type="Gene3D" id="1.10.1070.20">
    <property type="match status" value="1"/>
</dbReference>
<dbReference type="InterPro" id="IPR010093">
    <property type="entry name" value="SinI_DNA-bd"/>
</dbReference>
<reference evidence="2" key="1">
    <citation type="submission" date="2021-11" db="EMBL/GenBank/DDBJ databases">
        <title>A Novel Adlercreutzia Species, isolated from a Allomyrina dichotoma larva feces.</title>
        <authorList>
            <person name="Suh M.K."/>
        </authorList>
    </citation>
    <scope>NUCLEOTIDE SEQUENCE</scope>
    <source>
        <strain evidence="2">JBNU-10</strain>
    </source>
</reference>
<evidence type="ECO:0000313" key="2">
    <source>
        <dbReference type="EMBL" id="MCI2240816.1"/>
    </source>
</evidence>
<proteinExistence type="predicted"/>
<gene>
    <name evidence="2" type="ORF">LPT13_00380</name>
</gene>
<accession>A0ABS9WD73</accession>
<dbReference type="Proteomes" id="UP001430755">
    <property type="component" value="Unassembled WGS sequence"/>
</dbReference>
<keyword evidence="3" id="KW-1185">Reference proteome</keyword>
<sequence>MEVCEEEAALITTQEAARRLGVSPRRVGALIAEGQLKAEKFGRAWMVDEASVARRQAAPTHAGRPKMGERDAGNLGAYTLMSRDHAVLDFTYNHRTGETADLVEREGIAWRPLGVGRIDRKPNRYDLAAWLAARSIPAVRPNLATALRALGARSASDLMFESLGLSLSDQYWLKPRDADVDWREVNYFENGYEEAFGDALLAGLPPAVGAKPTFSPDAATNGMLGKAWVRRDGVDCLMKAGSGNENREPYNEVLATRLLGRLLGSGDFVAYELTERGGRAFSLCATMIASDEELIAAEDVRTAFGISGGRDFHGAYLRALGELGVSDAQLAVDKMIVADFLMANFDRHTHNFGLIRSAESLDGYRVAPLYDHGCGFFSRATTAELEARPYQWESNPFREYPSQQLALVDDLSWYDPGVLDGFEEDIAEVLGWNPALDERFIAAVQRQVARQIRAVNDLAAERGLIVAGW</sequence>
<feature type="domain" description="Helix-turn-helix" evidence="1">
    <location>
        <begin position="11"/>
        <end position="54"/>
    </location>
</feature>
<evidence type="ECO:0000259" key="1">
    <source>
        <dbReference type="Pfam" id="PF12728"/>
    </source>
</evidence>
<keyword evidence="2" id="KW-0238">DNA-binding</keyword>
<dbReference type="Pfam" id="PF12728">
    <property type="entry name" value="HTH_17"/>
    <property type="match status" value="1"/>
</dbReference>
<dbReference type="EMBL" id="JAJMLW010000001">
    <property type="protein sequence ID" value="MCI2240816.1"/>
    <property type="molecule type" value="Genomic_DNA"/>
</dbReference>
<protein>
    <submittedName>
        <fullName evidence="2">DNA-binding protein</fullName>
    </submittedName>
</protein>
<dbReference type="RefSeq" id="WP_242162417.1">
    <property type="nucleotide sequence ID" value="NZ_JAJMLW010000001.1"/>
</dbReference>
<comment type="caution">
    <text evidence="2">The sequence shown here is derived from an EMBL/GenBank/DDBJ whole genome shotgun (WGS) entry which is preliminary data.</text>
</comment>
<organism evidence="2 3">
    <name type="scientific">Adlercreutzia faecimuris</name>
    <dbReference type="NCBI Taxonomy" id="2897341"/>
    <lineage>
        <taxon>Bacteria</taxon>
        <taxon>Bacillati</taxon>
        <taxon>Actinomycetota</taxon>
        <taxon>Coriobacteriia</taxon>
        <taxon>Eggerthellales</taxon>
        <taxon>Eggerthellaceae</taxon>
        <taxon>Adlercreutzia</taxon>
    </lineage>
</organism>